<organism evidence="1 2">
    <name type="scientific">Stygiobacter electus</name>
    <dbReference type="NCBI Taxonomy" id="3032292"/>
    <lineage>
        <taxon>Bacteria</taxon>
        <taxon>Pseudomonadati</taxon>
        <taxon>Ignavibacteriota</taxon>
        <taxon>Ignavibacteria</taxon>
        <taxon>Ignavibacteriales</taxon>
        <taxon>Melioribacteraceae</taxon>
        <taxon>Stygiobacter</taxon>
    </lineage>
</organism>
<proteinExistence type="predicted"/>
<accession>A0AAE3NY36</accession>
<name>A0AAE3NY36_9BACT</name>
<evidence type="ECO:0000313" key="2">
    <source>
        <dbReference type="Proteomes" id="UP001221302"/>
    </source>
</evidence>
<dbReference type="RefSeq" id="WP_321534349.1">
    <property type="nucleotide sequence ID" value="NZ_JARGDL010000001.1"/>
</dbReference>
<comment type="caution">
    <text evidence="1">The sequence shown here is derived from an EMBL/GenBank/DDBJ whole genome shotgun (WGS) entry which is preliminary data.</text>
</comment>
<dbReference type="AlphaFoldDB" id="A0AAE3NY36"/>
<reference evidence="1" key="1">
    <citation type="submission" date="2023-03" db="EMBL/GenBank/DDBJ databases">
        <title>Stygiobacter electus gen. nov., sp. nov., facultatively anaerobic thermotolerant bacterium of the class Ignavibacteria from a well of Yessentuki mineral water deposit.</title>
        <authorList>
            <person name="Podosokorskaya O.A."/>
            <person name="Elcheninov A.G."/>
            <person name="Petrova N.F."/>
            <person name="Zavarzina D.G."/>
            <person name="Kublanov I.V."/>
            <person name="Merkel A.Y."/>
        </authorList>
    </citation>
    <scope>NUCLEOTIDE SEQUENCE</scope>
    <source>
        <strain evidence="1">09-Me</strain>
    </source>
</reference>
<protein>
    <submittedName>
        <fullName evidence="1">Uncharacterized protein</fullName>
    </submittedName>
</protein>
<dbReference type="EMBL" id="JARGDL010000001">
    <property type="protein sequence ID" value="MDF1610584.1"/>
    <property type="molecule type" value="Genomic_DNA"/>
</dbReference>
<sequence length="49" mass="5836">MLKVISKLFTSNHNEKENEPIYYHNKKTKIDEKDVIDADYEDLTPPKQN</sequence>
<gene>
    <name evidence="1" type="ORF">P0M35_00345</name>
</gene>
<dbReference type="Proteomes" id="UP001221302">
    <property type="component" value="Unassembled WGS sequence"/>
</dbReference>
<keyword evidence="2" id="KW-1185">Reference proteome</keyword>
<evidence type="ECO:0000313" key="1">
    <source>
        <dbReference type="EMBL" id="MDF1610584.1"/>
    </source>
</evidence>